<dbReference type="PANTHER" id="PTHR13162:SF8">
    <property type="entry name" value="CCR4-NOT TRANSCRIPTION COMPLEX SUBUNIT 1"/>
    <property type="match status" value="1"/>
</dbReference>
<evidence type="ECO:0000313" key="3">
    <source>
        <dbReference type="Proteomes" id="UP000311919"/>
    </source>
</evidence>
<dbReference type="PANTHER" id="PTHR13162">
    <property type="entry name" value="CCR4-NOT TRANSCRIPTION COMPLEX"/>
    <property type="match status" value="1"/>
</dbReference>
<evidence type="ECO:0000313" key="2">
    <source>
        <dbReference type="EMBL" id="TNN18056.1"/>
    </source>
</evidence>
<comment type="caution">
    <text evidence="2">The sequence shown here is derived from an EMBL/GenBank/DDBJ whole genome shotgun (WGS) entry which is preliminary data.</text>
</comment>
<proteinExistence type="predicted"/>
<feature type="domain" description="CCR4-NOT transcription complex subunit 1 CAF1-binding" evidence="1">
    <location>
        <begin position="12"/>
        <end position="222"/>
    </location>
</feature>
<evidence type="ECO:0000259" key="1">
    <source>
        <dbReference type="Pfam" id="PF16415"/>
    </source>
</evidence>
<dbReference type="Pfam" id="PF16415">
    <property type="entry name" value="CNOT1_CAF1_bind"/>
    <property type="match status" value="1"/>
</dbReference>
<dbReference type="AlphaFoldDB" id="A0A4Z2DNF2"/>
<dbReference type="GO" id="GO:0030015">
    <property type="term" value="C:CCR4-NOT core complex"/>
    <property type="evidence" value="ECO:0007669"/>
    <property type="project" value="InterPro"/>
</dbReference>
<dbReference type="GO" id="GO:0000932">
    <property type="term" value="C:P-body"/>
    <property type="evidence" value="ECO:0007669"/>
    <property type="project" value="TreeGrafter"/>
</dbReference>
<gene>
    <name evidence="2" type="ORF">EWB00_010717</name>
</gene>
<dbReference type="Proteomes" id="UP000311919">
    <property type="component" value="Unassembled WGS sequence"/>
</dbReference>
<dbReference type="EMBL" id="SKCS01000084">
    <property type="protein sequence ID" value="TNN18056.1"/>
    <property type="molecule type" value="Genomic_DNA"/>
</dbReference>
<sequence>MELKYLSQYSITPSDNISKKICFIMNNITKSNLKGQIDEIISIMPNYSIQWLAYSLLNRIATEFNQHDVYYEFILMITKYYKNFDKLMLNILINEIHYILNVLHFNTTYNGKVLKYYGRFLGRLTIVHNLPLWLDINALIYTTYKNKSNSLNYIIQFITELLKNIKYNTRIKLSNSWIKEILEVLKELHSITDKLTIQFEIELLFNYLECDFNQWKTAYYLRQ</sequence>
<dbReference type="GO" id="GO:0060090">
    <property type="term" value="F:molecular adaptor activity"/>
    <property type="evidence" value="ECO:0007669"/>
    <property type="project" value="TreeGrafter"/>
</dbReference>
<dbReference type="InterPro" id="IPR040398">
    <property type="entry name" value="Not1"/>
</dbReference>
<dbReference type="GO" id="GO:0017148">
    <property type="term" value="P:negative regulation of translation"/>
    <property type="evidence" value="ECO:0007669"/>
    <property type="project" value="InterPro"/>
</dbReference>
<reference evidence="2 3" key="1">
    <citation type="submission" date="2019-03" db="EMBL/GenBank/DDBJ databases">
        <title>An improved genome assembly of the fluke Schistosoma japonicum.</title>
        <authorList>
            <person name="Hu W."/>
            <person name="Luo F."/>
            <person name="Yin M."/>
            <person name="Mo X."/>
            <person name="Sun C."/>
            <person name="Wu Q."/>
            <person name="Zhu B."/>
            <person name="Xiang M."/>
            <person name="Wang J."/>
            <person name="Wang Y."/>
            <person name="Zhang T."/>
            <person name="Xu B."/>
            <person name="Zheng H."/>
            <person name="Feng Z."/>
        </authorList>
    </citation>
    <scope>NUCLEOTIDE SEQUENCE [LARGE SCALE GENOMIC DNA]</scope>
    <source>
        <strain evidence="2">HuSjv2</strain>
        <tissue evidence="2">Worms</tissue>
    </source>
</reference>
<dbReference type="OrthoDB" id="1933107at2759"/>
<accession>A0A4Z2DNF2</accession>
<dbReference type="Gene3D" id="1.25.40.180">
    <property type="match status" value="1"/>
</dbReference>
<dbReference type="GO" id="GO:0000288">
    <property type="term" value="P:nuclear-transcribed mRNA catabolic process, deadenylation-dependent decay"/>
    <property type="evidence" value="ECO:0007669"/>
    <property type="project" value="TreeGrafter"/>
</dbReference>
<dbReference type="STRING" id="6182.A0A4Z2DNF2"/>
<dbReference type="InterPro" id="IPR032191">
    <property type="entry name" value="CNOT1_CAF1_bind"/>
</dbReference>
<keyword evidence="3" id="KW-1185">Reference proteome</keyword>
<name>A0A4Z2DNF2_SCHJA</name>
<protein>
    <submittedName>
        <fullName evidence="2">CCR4-NOT transcription complex subunit 1</fullName>
    </submittedName>
</protein>
<organism evidence="2 3">
    <name type="scientific">Schistosoma japonicum</name>
    <name type="common">Blood fluke</name>
    <dbReference type="NCBI Taxonomy" id="6182"/>
    <lineage>
        <taxon>Eukaryota</taxon>
        <taxon>Metazoa</taxon>
        <taxon>Spiralia</taxon>
        <taxon>Lophotrochozoa</taxon>
        <taxon>Platyhelminthes</taxon>
        <taxon>Trematoda</taxon>
        <taxon>Digenea</taxon>
        <taxon>Strigeidida</taxon>
        <taxon>Schistosomatoidea</taxon>
        <taxon>Schistosomatidae</taxon>
        <taxon>Schistosoma</taxon>
    </lineage>
</organism>